<comment type="function">
    <text evidence="2">Lectin involved in innate immunity. Agglutinates all types of human erythrocytes, Gram-positive and Gram-negative bacteria. Has a stronger agglutinating activity towards Gram-negative bacteria than towards Gram-positive bacteria. Specifically recognizes acetyl group-containing substances on agglutinated cells. The hemagglutinating activity was inhibited by EDTA, acetyl group-containing mono- and disaccharides, N-acetyl derivatives of amino acids, other acetyl group-containing substances, propionamide and benzamide. Enhances the antimicrobial activity of big defensin against Gram-positive bacteria but not against Gram-negative bacteria.</text>
</comment>
<dbReference type="EnsemblMetazoa" id="ENSAATROPT013598">
    <property type="protein sequence ID" value="ENSAATROPP012377"/>
    <property type="gene ID" value="ENSAATROPG011042"/>
</dbReference>
<dbReference type="InterPro" id="IPR036056">
    <property type="entry name" value="Fibrinogen-like_C"/>
</dbReference>
<evidence type="ECO:0000259" key="4">
    <source>
        <dbReference type="PROSITE" id="PS51406"/>
    </source>
</evidence>
<dbReference type="SMART" id="SM00186">
    <property type="entry name" value="FBG"/>
    <property type="match status" value="1"/>
</dbReference>
<sequence>MRLKNPMCTVMWLVITVFLYPAARAQCDSNSIEVLVTDAMQQFEEKIMQKLQVQHMAVIEKQADSIKTLVYIIGNLLARQIEIPNPLTNMSSDLQHQSHTNREKYFDDEFHKLHNSNSTKEVIEKLAAHATNVQQMAESIKNLQIQTGQLNVGIELTSVKNESIERGKQNSKDVIPESCTTLNINATNSYSIRPARDVEPFLVFCDFENNFNLGGGWTMFQRRFNGSVNFFQNWTMYKNGFGDVNGEHWLGLEKLHVMTRSERHEMLVILEDHEGSSVYAHYDSFQIGSEAEKYKLTVGNYLGTAGGDSLSYHNGNKFSTFDQDNDEDDSNSCAKTYIGAWWFGYCALSHLNGQYRRKGEHLETQYHGVIWYRWKGSSYSLKSTKMMVRRRSG</sequence>
<reference evidence="5" key="1">
    <citation type="submission" date="2024-04" db="UniProtKB">
        <authorList>
            <consortium name="EnsemblMetazoa"/>
        </authorList>
    </citation>
    <scope>IDENTIFICATION</scope>
    <source>
        <strain evidence="5">EBRO</strain>
    </source>
</reference>
<dbReference type="GO" id="GO:0030246">
    <property type="term" value="F:carbohydrate binding"/>
    <property type="evidence" value="ECO:0007669"/>
    <property type="project" value="UniProtKB-ARBA"/>
</dbReference>
<evidence type="ECO:0000313" key="6">
    <source>
        <dbReference type="Proteomes" id="UP000075880"/>
    </source>
</evidence>
<dbReference type="InterPro" id="IPR020837">
    <property type="entry name" value="Fibrinogen_CS"/>
</dbReference>
<dbReference type="CDD" id="cd00087">
    <property type="entry name" value="FReD"/>
    <property type="match status" value="1"/>
</dbReference>
<protein>
    <recommendedName>
        <fullName evidence="4">Fibrinogen C-terminal domain-containing protein</fullName>
    </recommendedName>
</protein>
<feature type="signal peptide" evidence="3">
    <location>
        <begin position="1"/>
        <end position="25"/>
    </location>
</feature>
<dbReference type="PANTHER" id="PTHR19143">
    <property type="entry name" value="FIBRINOGEN/TENASCIN/ANGIOPOEITIN"/>
    <property type="match status" value="1"/>
</dbReference>
<dbReference type="InterPro" id="IPR014716">
    <property type="entry name" value="Fibrinogen_a/b/g_C_1"/>
</dbReference>
<evidence type="ECO:0000256" key="3">
    <source>
        <dbReference type="SAM" id="SignalP"/>
    </source>
</evidence>
<keyword evidence="3" id="KW-0732">Signal</keyword>
<dbReference type="InterPro" id="IPR002181">
    <property type="entry name" value="Fibrinogen_a/b/g_C_dom"/>
</dbReference>
<feature type="domain" description="Fibrinogen C-terminal" evidence="4">
    <location>
        <begin position="170"/>
        <end position="392"/>
    </location>
</feature>
<name>A0AAG5DM13_ANOAO</name>
<proteinExistence type="predicted"/>
<dbReference type="Gene3D" id="3.90.215.10">
    <property type="entry name" value="Gamma Fibrinogen, chain A, domain 1"/>
    <property type="match status" value="1"/>
</dbReference>
<keyword evidence="6" id="KW-1185">Reference proteome</keyword>
<dbReference type="AlphaFoldDB" id="A0AAG5DM13"/>
<accession>A0AAG5DM13</accession>
<dbReference type="Proteomes" id="UP000075880">
    <property type="component" value="Unassembled WGS sequence"/>
</dbReference>
<evidence type="ECO:0000256" key="2">
    <source>
        <dbReference type="ARBA" id="ARBA00053344"/>
    </source>
</evidence>
<dbReference type="FunFam" id="3.90.215.10:FF:000001">
    <property type="entry name" value="Tenascin isoform 1"/>
    <property type="match status" value="1"/>
</dbReference>
<dbReference type="PANTHER" id="PTHR19143:SF327">
    <property type="entry name" value="FI21813P1-RELATED"/>
    <property type="match status" value="1"/>
</dbReference>
<dbReference type="GO" id="GO:0005615">
    <property type="term" value="C:extracellular space"/>
    <property type="evidence" value="ECO:0007669"/>
    <property type="project" value="TreeGrafter"/>
</dbReference>
<organism evidence="5 6">
    <name type="scientific">Anopheles atroparvus</name>
    <name type="common">European mosquito</name>
    <dbReference type="NCBI Taxonomy" id="41427"/>
    <lineage>
        <taxon>Eukaryota</taxon>
        <taxon>Metazoa</taxon>
        <taxon>Ecdysozoa</taxon>
        <taxon>Arthropoda</taxon>
        <taxon>Hexapoda</taxon>
        <taxon>Insecta</taxon>
        <taxon>Pterygota</taxon>
        <taxon>Neoptera</taxon>
        <taxon>Endopterygota</taxon>
        <taxon>Diptera</taxon>
        <taxon>Nematocera</taxon>
        <taxon>Culicoidea</taxon>
        <taxon>Culicidae</taxon>
        <taxon>Anophelinae</taxon>
        <taxon>Anopheles</taxon>
    </lineage>
</organism>
<dbReference type="PROSITE" id="PS00514">
    <property type="entry name" value="FIBRINOGEN_C_1"/>
    <property type="match status" value="1"/>
</dbReference>
<evidence type="ECO:0000256" key="1">
    <source>
        <dbReference type="ARBA" id="ARBA00023157"/>
    </source>
</evidence>
<keyword evidence="1" id="KW-1015">Disulfide bond</keyword>
<dbReference type="InterPro" id="IPR050373">
    <property type="entry name" value="Fibrinogen_C-term_domain"/>
</dbReference>
<dbReference type="Pfam" id="PF00147">
    <property type="entry name" value="Fibrinogen_C"/>
    <property type="match status" value="1"/>
</dbReference>
<feature type="chain" id="PRO_5042563200" description="Fibrinogen C-terminal domain-containing protein" evidence="3">
    <location>
        <begin position="26"/>
        <end position="393"/>
    </location>
</feature>
<evidence type="ECO:0000313" key="5">
    <source>
        <dbReference type="EnsemblMetazoa" id="ENSAATROPP012377"/>
    </source>
</evidence>
<dbReference type="SUPFAM" id="SSF56496">
    <property type="entry name" value="Fibrinogen C-terminal domain-like"/>
    <property type="match status" value="1"/>
</dbReference>
<dbReference type="PROSITE" id="PS51406">
    <property type="entry name" value="FIBRINOGEN_C_2"/>
    <property type="match status" value="1"/>
</dbReference>